<feature type="transmembrane region" description="Helical" evidence="1">
    <location>
        <begin position="61"/>
        <end position="80"/>
    </location>
</feature>
<keyword evidence="1" id="KW-0472">Membrane</keyword>
<dbReference type="EMBL" id="CRVC01000037">
    <property type="protein sequence ID" value="COR94330.1"/>
    <property type="molecule type" value="Genomic_DNA"/>
</dbReference>
<evidence type="ECO:0000313" key="7">
    <source>
        <dbReference type="Proteomes" id="UP000318940"/>
    </source>
</evidence>
<feature type="transmembrane region" description="Helical" evidence="1">
    <location>
        <begin position="215"/>
        <end position="233"/>
    </location>
</feature>
<evidence type="ECO:0000256" key="1">
    <source>
        <dbReference type="SAM" id="Phobius"/>
    </source>
</evidence>
<proteinExistence type="predicted"/>
<feature type="transmembrane region" description="Helical" evidence="1">
    <location>
        <begin position="12"/>
        <end position="30"/>
    </location>
</feature>
<dbReference type="Proteomes" id="UP000318940">
    <property type="component" value="Unassembled WGS sequence"/>
</dbReference>
<dbReference type="Proteomes" id="UP000045541">
    <property type="component" value="Unassembled WGS sequence"/>
</dbReference>
<evidence type="ECO:0000313" key="6">
    <source>
        <dbReference type="Proteomes" id="UP000046095"/>
    </source>
</evidence>
<evidence type="ECO:0000313" key="4">
    <source>
        <dbReference type="EMBL" id="TVW22504.1"/>
    </source>
</evidence>
<reference evidence="4 7" key="3">
    <citation type="submission" date="2019-07" db="EMBL/GenBank/DDBJ databases">
        <authorList>
            <person name="Mohale T."/>
        </authorList>
    </citation>
    <scope>NUCLEOTIDE SEQUENCE [LARGE SCALE GENOMIC DNA]</scope>
    <source>
        <strain evidence="4 7">NTPn 189</strain>
    </source>
</reference>
<dbReference type="EMBL" id="CMWB01000040">
    <property type="protein sequence ID" value="CKJ27728.1"/>
    <property type="molecule type" value="Genomic_DNA"/>
</dbReference>
<keyword evidence="1" id="KW-0812">Transmembrane</keyword>
<name>A0A064BXK3_STREE</name>
<dbReference type="Pfam" id="PF12730">
    <property type="entry name" value="ABC2_membrane_4"/>
    <property type="match status" value="1"/>
</dbReference>
<feature type="transmembrane region" description="Helical" evidence="1">
    <location>
        <begin position="140"/>
        <end position="164"/>
    </location>
</feature>
<evidence type="ECO:0000313" key="5">
    <source>
        <dbReference type="Proteomes" id="UP000045541"/>
    </source>
</evidence>
<reference evidence="2 5" key="1">
    <citation type="submission" date="2015-03" db="EMBL/GenBank/DDBJ databases">
        <authorList>
            <consortium name="Pathogen Informatics"/>
            <person name="Murphy D."/>
        </authorList>
    </citation>
    <scope>NUCLEOTIDE SEQUENCE [LARGE SCALE GENOMIC DNA]</scope>
    <source>
        <strain evidence="2 5">0310</strain>
    </source>
</reference>
<organism evidence="4 7">
    <name type="scientific">Streptococcus pneumoniae</name>
    <dbReference type="NCBI Taxonomy" id="1313"/>
    <lineage>
        <taxon>Bacteria</taxon>
        <taxon>Bacillati</taxon>
        <taxon>Bacillota</taxon>
        <taxon>Bacilli</taxon>
        <taxon>Lactobacillales</taxon>
        <taxon>Streptococcaceae</taxon>
        <taxon>Streptococcus</taxon>
    </lineage>
</organism>
<protein>
    <submittedName>
        <fullName evidence="4">ABC transporter permease</fullName>
    </submittedName>
    <submittedName>
        <fullName evidence="2">Uncharacterized protein conserved in bacteria</fullName>
    </submittedName>
</protein>
<feature type="transmembrane region" description="Helical" evidence="1">
    <location>
        <begin position="107"/>
        <end position="128"/>
    </location>
</feature>
<accession>A0A064BXK3</accession>
<evidence type="ECO:0000313" key="2">
    <source>
        <dbReference type="EMBL" id="CKJ27728.1"/>
    </source>
</evidence>
<dbReference type="PATRIC" id="fig|1313.5270.peg.1549"/>
<gene>
    <name evidence="4" type="ORF">AZK02_12170</name>
    <name evidence="3" type="ORF">ERS021218_02065</name>
    <name evidence="2" type="ORF">ERS096071_01795</name>
</gene>
<dbReference type="Proteomes" id="UP000046095">
    <property type="component" value="Unassembled WGS sequence"/>
</dbReference>
<evidence type="ECO:0000313" key="3">
    <source>
        <dbReference type="EMBL" id="COR94330.1"/>
    </source>
</evidence>
<dbReference type="EMBL" id="VMVH01000277">
    <property type="protein sequence ID" value="TVW22504.1"/>
    <property type="molecule type" value="Genomic_DNA"/>
</dbReference>
<keyword evidence="1" id="KW-1133">Transmembrane helix</keyword>
<dbReference type="AlphaFoldDB" id="A0A064BXK3"/>
<reference evidence="3 6" key="2">
    <citation type="submission" date="2015-03" db="EMBL/GenBank/DDBJ databases">
        <authorList>
            <person name="Murphy D."/>
        </authorList>
    </citation>
    <scope>NUCLEOTIDE SEQUENCE [LARGE SCALE GENOMIC DNA]</scope>
    <source>
        <strain evidence="3 6">SMRU1708</strain>
    </source>
</reference>
<sequence>MIKLEFLKQKKSILWFVLIFPIILNALLYIDLTFRYRGYLLVHQNELALSNWQLIFKEQTIFYFSELFYLVLSLIIYEVFAVEFKNDAWLTVISLPFRNKYTINSKLLTTVVYTFTFWLSDYISLYVIGKAIDNSLEIGLIFFLKTFTIQLISSLMIMLLYFLTLVLIRKISGIIPIGIIMMILTISIYYNDYNFKIYLPFTYLSHAFRVTESQFYMILLSNIIIIVLFYILIRKLNERSFEMKL</sequence>
<feature type="transmembrane region" description="Helical" evidence="1">
    <location>
        <begin position="171"/>
        <end position="190"/>
    </location>
</feature>